<keyword evidence="2" id="KW-1185">Reference proteome</keyword>
<reference evidence="1 2" key="1">
    <citation type="journal article" date="2018" name="Sci. Rep.">
        <title>Genomic signatures of local adaptation to the degree of environmental predictability in rotifers.</title>
        <authorList>
            <person name="Franch-Gras L."/>
            <person name="Hahn C."/>
            <person name="Garcia-Roger E.M."/>
            <person name="Carmona M.J."/>
            <person name="Serra M."/>
            <person name="Gomez A."/>
        </authorList>
    </citation>
    <scope>NUCLEOTIDE SEQUENCE [LARGE SCALE GENOMIC DNA]</scope>
    <source>
        <strain evidence="1">HYR1</strain>
    </source>
</reference>
<dbReference type="AlphaFoldDB" id="A0A3M7SR85"/>
<comment type="caution">
    <text evidence="1">The sequence shown here is derived from an EMBL/GenBank/DDBJ whole genome shotgun (WGS) entry which is preliminary data.</text>
</comment>
<name>A0A3M7SR85_BRAPC</name>
<evidence type="ECO:0000313" key="1">
    <source>
        <dbReference type="EMBL" id="RNA38205.1"/>
    </source>
</evidence>
<dbReference type="EMBL" id="REGN01000908">
    <property type="protein sequence ID" value="RNA38205.1"/>
    <property type="molecule type" value="Genomic_DNA"/>
</dbReference>
<evidence type="ECO:0000313" key="2">
    <source>
        <dbReference type="Proteomes" id="UP000276133"/>
    </source>
</evidence>
<dbReference type="Proteomes" id="UP000276133">
    <property type="component" value="Unassembled WGS sequence"/>
</dbReference>
<accession>A0A3M7SR85</accession>
<protein>
    <submittedName>
        <fullName evidence="1">Uncharacterized protein</fullName>
    </submittedName>
</protein>
<sequence length="61" mass="7231">MHSKRRCLKLYQSLSFLDKSYETSHFFKLILVKFELLSFELQFAHFTLALLFAPNFTAALK</sequence>
<gene>
    <name evidence="1" type="ORF">BpHYR1_046074</name>
</gene>
<proteinExistence type="predicted"/>
<organism evidence="1 2">
    <name type="scientific">Brachionus plicatilis</name>
    <name type="common">Marine rotifer</name>
    <name type="synonym">Brachionus muelleri</name>
    <dbReference type="NCBI Taxonomy" id="10195"/>
    <lineage>
        <taxon>Eukaryota</taxon>
        <taxon>Metazoa</taxon>
        <taxon>Spiralia</taxon>
        <taxon>Gnathifera</taxon>
        <taxon>Rotifera</taxon>
        <taxon>Eurotatoria</taxon>
        <taxon>Monogononta</taxon>
        <taxon>Pseudotrocha</taxon>
        <taxon>Ploima</taxon>
        <taxon>Brachionidae</taxon>
        <taxon>Brachionus</taxon>
    </lineage>
</organism>